<organism evidence="2 3">
    <name type="scientific">Allacma fusca</name>
    <dbReference type="NCBI Taxonomy" id="39272"/>
    <lineage>
        <taxon>Eukaryota</taxon>
        <taxon>Metazoa</taxon>
        <taxon>Ecdysozoa</taxon>
        <taxon>Arthropoda</taxon>
        <taxon>Hexapoda</taxon>
        <taxon>Collembola</taxon>
        <taxon>Symphypleona</taxon>
        <taxon>Sminthuridae</taxon>
        <taxon>Allacma</taxon>
    </lineage>
</organism>
<comment type="caution">
    <text evidence="2">The sequence shown here is derived from an EMBL/GenBank/DDBJ whole genome shotgun (WGS) entry which is preliminary data.</text>
</comment>
<name>A0A8J2KJQ3_9HEXA</name>
<dbReference type="AlphaFoldDB" id="A0A8J2KJQ3"/>
<keyword evidence="3" id="KW-1185">Reference proteome</keyword>
<feature type="region of interest" description="Disordered" evidence="1">
    <location>
        <begin position="42"/>
        <end position="71"/>
    </location>
</feature>
<feature type="compositionally biased region" description="Basic and acidic residues" evidence="1">
    <location>
        <begin position="16"/>
        <end position="27"/>
    </location>
</feature>
<feature type="region of interest" description="Disordered" evidence="1">
    <location>
        <begin position="1"/>
        <end position="27"/>
    </location>
</feature>
<proteinExistence type="predicted"/>
<feature type="compositionally biased region" description="Polar residues" evidence="1">
    <location>
        <begin position="56"/>
        <end position="65"/>
    </location>
</feature>
<protein>
    <submittedName>
        <fullName evidence="2">Uncharacterized protein</fullName>
    </submittedName>
</protein>
<gene>
    <name evidence="2" type="ORF">AFUS01_LOCUS26810</name>
</gene>
<accession>A0A8J2KJQ3</accession>
<evidence type="ECO:0000256" key="1">
    <source>
        <dbReference type="SAM" id="MobiDB-lite"/>
    </source>
</evidence>
<evidence type="ECO:0000313" key="2">
    <source>
        <dbReference type="EMBL" id="CAG7816180.1"/>
    </source>
</evidence>
<evidence type="ECO:0000313" key="3">
    <source>
        <dbReference type="Proteomes" id="UP000708208"/>
    </source>
</evidence>
<reference evidence="2" key="1">
    <citation type="submission" date="2021-06" db="EMBL/GenBank/DDBJ databases">
        <authorList>
            <person name="Hodson N. C."/>
            <person name="Mongue J. A."/>
            <person name="Jaron S. K."/>
        </authorList>
    </citation>
    <scope>NUCLEOTIDE SEQUENCE</scope>
</reference>
<dbReference type="Proteomes" id="UP000708208">
    <property type="component" value="Unassembled WGS sequence"/>
</dbReference>
<sequence length="140" mass="15991">MSQTSQQLNIEMDLIEEVHSPRSNDEEDRIHSVIFEEEEVQDEIAVSTPGRDENSTPRIESTQQAGRGLKRKTKNLDEEFLEIYKKRVDSEDPYHHFGVVVATKLRELAQTSTPAVSDCQLNILQLIRKAERSIGPNNCI</sequence>
<dbReference type="EMBL" id="CAJVCH010363068">
    <property type="protein sequence ID" value="CAG7816180.1"/>
    <property type="molecule type" value="Genomic_DNA"/>
</dbReference>